<name>A0A1Q2MD54_9BACT</name>
<feature type="compositionally biased region" description="Basic and acidic residues" evidence="1">
    <location>
        <begin position="717"/>
        <end position="739"/>
    </location>
</feature>
<evidence type="ECO:0000256" key="2">
    <source>
        <dbReference type="SAM" id="SignalP"/>
    </source>
</evidence>
<keyword evidence="4" id="KW-1185">Reference proteome</keyword>
<sequence precursor="true">MSKSFFALFFVLFASLFASAQNGAEKLSTEQLEITKAALVTGSELELRKLAAKQLLQCVDKSASDFLVETLTAENNLLAKRAVCLAISETRNISEKITYRENLAPAMVGLLKTQSRELLESCSRAMVVFDYAEVRGLLMDMIKNQDLEMQVRLNVFGVLSRFVSERAALEDLYDLSRSETPEISQGATETLEKWVPSDENEDLFWENVIEELGSKSPDEVIRDLMQKRQKRIATLQESLLRLTDEHLGVIEDLYRLQPAEAREKTIISSLNSRVAQVRLWAIRKVGEWKSSQQLPESFAEPLLAIISDTDTTVRREAARLMLLMSDLRPQQQLVAAMEKENRRDVFLLQYEALVQACYYDFLSPRTNGEPGQAVDRAVEFTIELLKSENALDTAAGIRGSGRIFSIPSKNANMLVEGLNLIKEKYEQFSSQEPVDIELSLRVLDAMVQLCNSASINRDNSSEIFRPLFLRALESGPVQIRVKGLEGLASVNLASAVENISESKLYLSQEPALVQSAAAVAMDGAAITDVGWLIEASSVNEEFYEVLVKLFRSGEAARIAEFCKTVIESDLKAEHKTGLLEIAESKAPIQTDVRVMLVRYCLKQNDFARAIKYLEKFAAAGAWPNHEELLLEIMNAAAAAGDADSIAAAAKVLVDAGDTADKGGLVKPLDEYFSNPEVKSAAKHDLLKRLSEIDPEKTRADWNKRLGDWRSKLVNPQEQEKAQQPEPAKEEAEKPSEAAKEQPNQPAEPAKAEG</sequence>
<dbReference type="InterPro" id="IPR011989">
    <property type="entry name" value="ARM-like"/>
</dbReference>
<evidence type="ECO:0000313" key="3">
    <source>
        <dbReference type="EMBL" id="AQQ70625.1"/>
    </source>
</evidence>
<dbReference type="AlphaFoldDB" id="A0A1Q2MD54"/>
<evidence type="ECO:0008006" key="5">
    <source>
        <dbReference type="Google" id="ProtNLM"/>
    </source>
</evidence>
<dbReference type="RefSeq" id="WP_146682874.1">
    <property type="nucleotide sequence ID" value="NZ_CP019646.1"/>
</dbReference>
<evidence type="ECO:0000256" key="1">
    <source>
        <dbReference type="SAM" id="MobiDB-lite"/>
    </source>
</evidence>
<dbReference type="SUPFAM" id="SSF48371">
    <property type="entry name" value="ARM repeat"/>
    <property type="match status" value="1"/>
</dbReference>
<feature type="signal peptide" evidence="2">
    <location>
        <begin position="1"/>
        <end position="20"/>
    </location>
</feature>
<dbReference type="EMBL" id="CP019646">
    <property type="protein sequence ID" value="AQQ70625.1"/>
    <property type="molecule type" value="Genomic_DNA"/>
</dbReference>
<evidence type="ECO:0000313" key="4">
    <source>
        <dbReference type="Proteomes" id="UP000188181"/>
    </source>
</evidence>
<accession>A0A1Q2MD54</accession>
<feature type="chain" id="PRO_5013043587" description="HEAT repeat" evidence="2">
    <location>
        <begin position="21"/>
        <end position="753"/>
    </location>
</feature>
<protein>
    <recommendedName>
        <fullName evidence="5">HEAT repeat</fullName>
    </recommendedName>
</protein>
<dbReference type="Proteomes" id="UP000188181">
    <property type="component" value="Chromosome"/>
</dbReference>
<gene>
    <name evidence="3" type="ORF">SMSP2_00979</name>
</gene>
<feature type="region of interest" description="Disordered" evidence="1">
    <location>
        <begin position="707"/>
        <end position="753"/>
    </location>
</feature>
<dbReference type="Gene3D" id="1.25.10.10">
    <property type="entry name" value="Leucine-rich Repeat Variant"/>
    <property type="match status" value="2"/>
</dbReference>
<dbReference type="OrthoDB" id="9850110at2"/>
<reference evidence="4" key="1">
    <citation type="submission" date="2017-02" db="EMBL/GenBank/DDBJ databases">
        <title>Comparative genomics and description of representatives of a novel lineage of planctomycetes thriving in anoxic sediments.</title>
        <authorList>
            <person name="Spring S."/>
            <person name="Bunk B."/>
            <person name="Sproer C."/>
        </authorList>
    </citation>
    <scope>NUCLEOTIDE SEQUENCE [LARGE SCALE GENOMIC DNA]</scope>
    <source>
        <strain evidence="4">SM-Chi-D1</strain>
    </source>
</reference>
<organism evidence="3 4">
    <name type="scientific">Limihaloglobus sulfuriphilus</name>
    <dbReference type="NCBI Taxonomy" id="1851148"/>
    <lineage>
        <taxon>Bacteria</taxon>
        <taxon>Pseudomonadati</taxon>
        <taxon>Planctomycetota</taxon>
        <taxon>Phycisphaerae</taxon>
        <taxon>Sedimentisphaerales</taxon>
        <taxon>Sedimentisphaeraceae</taxon>
        <taxon>Limihaloglobus</taxon>
    </lineage>
</organism>
<dbReference type="InterPro" id="IPR016024">
    <property type="entry name" value="ARM-type_fold"/>
</dbReference>
<proteinExistence type="predicted"/>
<keyword evidence="2" id="KW-0732">Signal</keyword>
<dbReference type="KEGG" id="pbas:SMSP2_00979"/>